<keyword evidence="1" id="KW-0472">Membrane</keyword>
<reference evidence="3" key="1">
    <citation type="submission" date="2015-08" db="EMBL/GenBank/DDBJ databases">
        <title>Genome sequencing project for genomic taxonomy and phylogenomics of Bacillus-like bacteria.</title>
        <authorList>
            <person name="Liu B."/>
            <person name="Wang J."/>
            <person name="Zhu Y."/>
            <person name="Liu G."/>
            <person name="Chen Q."/>
            <person name="Chen Z."/>
            <person name="Lan J."/>
            <person name="Che J."/>
            <person name="Ge C."/>
            <person name="Shi H."/>
            <person name="Pan Z."/>
            <person name="Liu X."/>
        </authorList>
    </citation>
    <scope>NUCLEOTIDE SEQUENCE [LARGE SCALE GENOMIC DNA]</scope>
    <source>
        <strain evidence="3">FJAT-4402</strain>
    </source>
</reference>
<keyword evidence="1" id="KW-0812">Transmembrane</keyword>
<accession>A0A0M4G908</accession>
<dbReference type="RefSeq" id="WP_053603553.1">
    <property type="nucleotide sequence ID" value="NZ_CP012600.1"/>
</dbReference>
<reference evidence="2 3" key="2">
    <citation type="journal article" date="2016" name="Int. J. Syst. Evol. Microbiol.">
        <title>Bacillus gobiensis sp. nov., isolated from a soil sample.</title>
        <authorList>
            <person name="Liu B."/>
            <person name="Liu G.H."/>
            <person name="Cetin S."/>
            <person name="Schumann P."/>
            <person name="Pan Z.Z."/>
            <person name="Chen Q.Q."/>
        </authorList>
    </citation>
    <scope>NUCLEOTIDE SEQUENCE [LARGE SCALE GENOMIC DNA]</scope>
    <source>
        <strain evidence="2 3">FJAT-4402</strain>
    </source>
</reference>
<evidence type="ECO:0000313" key="2">
    <source>
        <dbReference type="EMBL" id="ALC81783.1"/>
    </source>
</evidence>
<dbReference type="OrthoDB" id="2943632at2"/>
<evidence type="ECO:0000256" key="1">
    <source>
        <dbReference type="SAM" id="Phobius"/>
    </source>
</evidence>
<keyword evidence="3" id="KW-1185">Reference proteome</keyword>
<dbReference type="PATRIC" id="fig|1441095.3.peg.2059"/>
<dbReference type="EMBL" id="CP012600">
    <property type="protein sequence ID" value="ALC81783.1"/>
    <property type="molecule type" value="Genomic_DNA"/>
</dbReference>
<sequence length="77" mass="8857">MNAKQLKSLAEDYKQFAFTLLAISAFLYIGSVLPNQELNIEKKNLLLFVDCLFIAASFLCVKRSLHYKKQLEKAEDE</sequence>
<gene>
    <name evidence="2" type="ORF">AM592_09340</name>
</gene>
<dbReference type="Proteomes" id="UP000067625">
    <property type="component" value="Chromosome"/>
</dbReference>
<dbReference type="InterPro" id="IPR025418">
    <property type="entry name" value="YrhC-like"/>
</dbReference>
<feature type="transmembrane region" description="Helical" evidence="1">
    <location>
        <begin position="45"/>
        <end position="61"/>
    </location>
</feature>
<evidence type="ECO:0008006" key="4">
    <source>
        <dbReference type="Google" id="ProtNLM"/>
    </source>
</evidence>
<feature type="transmembrane region" description="Helical" evidence="1">
    <location>
        <begin position="16"/>
        <end position="33"/>
    </location>
</feature>
<evidence type="ECO:0000313" key="3">
    <source>
        <dbReference type="Proteomes" id="UP000067625"/>
    </source>
</evidence>
<dbReference type="AlphaFoldDB" id="A0A0M4G908"/>
<dbReference type="Pfam" id="PF14143">
    <property type="entry name" value="YrhC"/>
    <property type="match status" value="1"/>
</dbReference>
<dbReference type="STRING" id="1441095.AM592_09340"/>
<organism evidence="2 3">
    <name type="scientific">Bacillus gobiensis</name>
    <dbReference type="NCBI Taxonomy" id="1441095"/>
    <lineage>
        <taxon>Bacteria</taxon>
        <taxon>Bacillati</taxon>
        <taxon>Bacillota</taxon>
        <taxon>Bacilli</taxon>
        <taxon>Bacillales</taxon>
        <taxon>Bacillaceae</taxon>
        <taxon>Bacillus</taxon>
    </lineage>
</organism>
<protein>
    <recommendedName>
        <fullName evidence="4">YrhC</fullName>
    </recommendedName>
</protein>
<name>A0A0M4G908_9BACI</name>
<keyword evidence="1" id="KW-1133">Transmembrane helix</keyword>
<proteinExistence type="predicted"/>